<dbReference type="PANTHER" id="PTHR45767">
    <property type="entry name" value="FORKHEAD BOX PROTEIN O"/>
    <property type="match status" value="1"/>
</dbReference>
<dbReference type="PROSITE" id="PS50039">
    <property type="entry name" value="FORK_HEAD_3"/>
    <property type="match status" value="1"/>
</dbReference>
<keyword evidence="6" id="KW-0539">Nucleus</keyword>
<dbReference type="PROSITE" id="PS00658">
    <property type="entry name" value="FORK_HEAD_2"/>
    <property type="match status" value="1"/>
</dbReference>
<sequence length="387" mass="44813">MCRTFNFNSGPKPLSIAPKLDKLPNIRERSQTWSCPQNQNADINLEKTANDLFDGFDAENLMDLDDFFSLNLSDLTDIIEDDRTFENSPESSFASPDDVKIFEERKHKTDLQKVCGFQSYQHIIEKAISSSPEKQLTLNQIYDWIEANVPYFCNMSKTNNSKSWKNSIRHNLSLHKQFYKVLREGTRSCLWGCDRNRLIKNSDKMAKLKKIQQQPTASFRPRARTEPTMVKPVILPKKATQAHEAEFIAKPVYKNLSARFEAIEAKQKGLNQGNLPQNNENITNYLINTNGSNFKENQISSPLLVTQNMEVSFQNHLVEHNLIHNDRYVNMKQKFHEVSQNEFTSPITNFVASLTNDAEKFFPPTMTLDEQAIIDHERNLYEMNYCK</sequence>
<comment type="subcellular location">
    <subcellularLocation>
        <location evidence="1">Cytoplasm</location>
    </subcellularLocation>
    <subcellularLocation>
        <location evidence="6">Nucleus</location>
    </subcellularLocation>
</comment>
<keyword evidence="5" id="KW-0804">Transcription</keyword>
<evidence type="ECO:0000256" key="1">
    <source>
        <dbReference type="ARBA" id="ARBA00004496"/>
    </source>
</evidence>
<protein>
    <submittedName>
        <fullName evidence="9">Fork-head domain-containing protein</fullName>
    </submittedName>
</protein>
<name>A0A914CIQ4_9BILA</name>
<dbReference type="GO" id="GO:0003700">
    <property type="term" value="F:DNA-binding transcription factor activity"/>
    <property type="evidence" value="ECO:0007669"/>
    <property type="project" value="InterPro"/>
</dbReference>
<dbReference type="GO" id="GO:0005737">
    <property type="term" value="C:cytoplasm"/>
    <property type="evidence" value="ECO:0007669"/>
    <property type="project" value="UniProtKB-SubCell"/>
</dbReference>
<dbReference type="InterPro" id="IPR030456">
    <property type="entry name" value="TF_fork_head_CS_2"/>
</dbReference>
<dbReference type="PRINTS" id="PR00053">
    <property type="entry name" value="FORKHEAD"/>
</dbReference>
<reference evidence="9" key="1">
    <citation type="submission" date="2022-11" db="UniProtKB">
        <authorList>
            <consortium name="WormBaseParasite"/>
        </authorList>
    </citation>
    <scope>IDENTIFICATION</scope>
</reference>
<evidence type="ECO:0000313" key="9">
    <source>
        <dbReference type="WBParaSite" id="ACRNAN_scaffold1092.g25217.t1"/>
    </source>
</evidence>
<keyword evidence="3" id="KW-0805">Transcription regulation</keyword>
<evidence type="ECO:0000313" key="8">
    <source>
        <dbReference type="Proteomes" id="UP000887540"/>
    </source>
</evidence>
<accession>A0A914CIQ4</accession>
<dbReference type="InterPro" id="IPR036390">
    <property type="entry name" value="WH_DNA-bd_sf"/>
</dbReference>
<dbReference type="Gene3D" id="1.10.10.10">
    <property type="entry name" value="Winged helix-like DNA-binding domain superfamily/Winged helix DNA-binding domain"/>
    <property type="match status" value="1"/>
</dbReference>
<organism evidence="8 9">
    <name type="scientific">Acrobeloides nanus</name>
    <dbReference type="NCBI Taxonomy" id="290746"/>
    <lineage>
        <taxon>Eukaryota</taxon>
        <taxon>Metazoa</taxon>
        <taxon>Ecdysozoa</taxon>
        <taxon>Nematoda</taxon>
        <taxon>Chromadorea</taxon>
        <taxon>Rhabditida</taxon>
        <taxon>Tylenchina</taxon>
        <taxon>Cephalobomorpha</taxon>
        <taxon>Cephaloboidea</taxon>
        <taxon>Cephalobidae</taxon>
        <taxon>Acrobeloides</taxon>
    </lineage>
</organism>
<dbReference type="SUPFAM" id="SSF46785">
    <property type="entry name" value="Winged helix' DNA-binding domain"/>
    <property type="match status" value="1"/>
</dbReference>
<dbReference type="Pfam" id="PF00250">
    <property type="entry name" value="Forkhead"/>
    <property type="match status" value="1"/>
</dbReference>
<keyword evidence="2" id="KW-0963">Cytoplasm</keyword>
<proteinExistence type="predicted"/>
<keyword evidence="8" id="KW-1185">Reference proteome</keyword>
<feature type="domain" description="Fork-head" evidence="7">
    <location>
        <begin position="119"/>
        <end position="192"/>
    </location>
</feature>
<dbReference type="InterPro" id="IPR001766">
    <property type="entry name" value="Fork_head_dom"/>
</dbReference>
<dbReference type="AlphaFoldDB" id="A0A914CIQ4"/>
<dbReference type="Proteomes" id="UP000887540">
    <property type="component" value="Unplaced"/>
</dbReference>
<dbReference type="GO" id="GO:0043565">
    <property type="term" value="F:sequence-specific DNA binding"/>
    <property type="evidence" value="ECO:0007669"/>
    <property type="project" value="InterPro"/>
</dbReference>
<evidence type="ECO:0000256" key="5">
    <source>
        <dbReference type="ARBA" id="ARBA00023163"/>
    </source>
</evidence>
<dbReference type="SMART" id="SM00339">
    <property type="entry name" value="FH"/>
    <property type="match status" value="1"/>
</dbReference>
<feature type="DNA-binding region" description="Fork-head" evidence="6">
    <location>
        <begin position="119"/>
        <end position="192"/>
    </location>
</feature>
<evidence type="ECO:0000256" key="3">
    <source>
        <dbReference type="ARBA" id="ARBA00023015"/>
    </source>
</evidence>
<dbReference type="InterPro" id="IPR036388">
    <property type="entry name" value="WH-like_DNA-bd_sf"/>
</dbReference>
<evidence type="ECO:0000256" key="2">
    <source>
        <dbReference type="ARBA" id="ARBA00022490"/>
    </source>
</evidence>
<dbReference type="CDD" id="cd20032">
    <property type="entry name" value="FH_FOXO"/>
    <property type="match status" value="1"/>
</dbReference>
<evidence type="ECO:0000256" key="6">
    <source>
        <dbReference type="PROSITE-ProRule" id="PRU00089"/>
    </source>
</evidence>
<keyword evidence="4 6" id="KW-0238">DNA-binding</keyword>
<evidence type="ECO:0000256" key="4">
    <source>
        <dbReference type="ARBA" id="ARBA00023125"/>
    </source>
</evidence>
<dbReference type="WBParaSite" id="ACRNAN_scaffold1092.g25217.t1">
    <property type="protein sequence ID" value="ACRNAN_scaffold1092.g25217.t1"/>
    <property type="gene ID" value="ACRNAN_scaffold1092.g25217"/>
</dbReference>
<evidence type="ECO:0000259" key="7">
    <source>
        <dbReference type="PROSITE" id="PS50039"/>
    </source>
</evidence>
<dbReference type="GO" id="GO:0005634">
    <property type="term" value="C:nucleus"/>
    <property type="evidence" value="ECO:0007669"/>
    <property type="project" value="UniProtKB-SubCell"/>
</dbReference>